<dbReference type="EnsemblMetazoa" id="ADAC005234-RA">
    <property type="protein sequence ID" value="ADAC005234-PA"/>
    <property type="gene ID" value="ADAC005234"/>
</dbReference>
<dbReference type="HOGENOM" id="CLU_038008_0_0_1"/>
<accession>W5JJV9</accession>
<evidence type="ECO:0008006" key="4">
    <source>
        <dbReference type="Google" id="ProtNLM"/>
    </source>
</evidence>
<evidence type="ECO:0000313" key="1">
    <source>
        <dbReference type="EMBL" id="ETN63064.1"/>
    </source>
</evidence>
<dbReference type="PANTHER" id="PTHR15002:SF0">
    <property type="entry name" value="RIBOSOMAL BIOGENESIS PROTEIN LAS1L"/>
    <property type="match status" value="1"/>
</dbReference>
<reference evidence="1" key="2">
    <citation type="submission" date="2010-05" db="EMBL/GenBank/DDBJ databases">
        <authorList>
            <person name="Almeida L.G."/>
            <person name="Nicolas M.F."/>
            <person name="Souza R.C."/>
            <person name="Vasconcelos A.T.R."/>
        </authorList>
    </citation>
    <scope>NUCLEOTIDE SEQUENCE</scope>
</reference>
<proteinExistence type="predicted"/>
<dbReference type="STRING" id="43151.W5JJV9"/>
<dbReference type="GO" id="GO:0030687">
    <property type="term" value="C:preribosome, large subunit precursor"/>
    <property type="evidence" value="ECO:0007669"/>
    <property type="project" value="TreeGrafter"/>
</dbReference>
<name>W5JJV9_ANODA</name>
<dbReference type="InterPro" id="IPR007174">
    <property type="entry name" value="Las1"/>
</dbReference>
<reference evidence="2" key="4">
    <citation type="submission" date="2015-06" db="UniProtKB">
        <authorList>
            <consortium name="EnsemblMetazoa"/>
        </authorList>
    </citation>
    <scope>IDENTIFICATION</scope>
</reference>
<dbReference type="EMBL" id="ADMH02001308">
    <property type="protein sequence ID" value="ETN63064.1"/>
    <property type="molecule type" value="Genomic_DNA"/>
</dbReference>
<dbReference type="AlphaFoldDB" id="W5JJV9"/>
<sequence>MNENSPEEVVPACNVDLLQPDRTHISAWRDKSEFQHVFRQLFETTAEDFEAKEDALQWLNVWKVRQNKNVPVCVRCTATVLEAQLFDLRMQREEGDPNATEIKNIYAGAFTRFVNYVTEETQTYQQHRKRTIAQHVRGIGIEPFLVELRHLCAHRSVSIAIDVFRRSAQYCMDWLKVSYWQRELNTMQPVTYGTLHRAKRTPLSNEFCTVLRAYDAAMAGLLRKCSTVQQTRPHLTDPEYETLQAEETRRGTDQLRVIAMHLLAQFVRNQRTIAHNLNGVRKVCDAVMSNCRYLMQDPVRFRQRHWGKLHSAFFRALAETGCLQELFDRLLAVAESDTEDEQNRSVASFWTVKIATGFQLLKEFKKYCRTLHSQRLVLFQELQNGKVKRKLMAERLAQEWYRKKLQKTAPQQLILGLTVDCPWHLRLDRRQLKSHLNAINQHTKKVLPILFTLVEPPLTAARQQHLCTMIEIYAGSWRQTGGGQQGSMPNFDQLLASKTYVVQDLIERLGCGRAAKKCGLWEEPDEWLDWDEYPLGITRREGLCKA</sequence>
<gene>
    <name evidence="1" type="ORF">AND_005234</name>
</gene>
<dbReference type="Proteomes" id="UP000000673">
    <property type="component" value="Unassembled WGS sequence"/>
</dbReference>
<dbReference type="GO" id="GO:0004519">
    <property type="term" value="F:endonuclease activity"/>
    <property type="evidence" value="ECO:0007669"/>
    <property type="project" value="InterPro"/>
</dbReference>
<dbReference type="VEuPathDB" id="VectorBase:ADAC005234"/>
<organism evidence="1">
    <name type="scientific">Anopheles darlingi</name>
    <name type="common">Mosquito</name>
    <dbReference type="NCBI Taxonomy" id="43151"/>
    <lineage>
        <taxon>Eukaryota</taxon>
        <taxon>Metazoa</taxon>
        <taxon>Ecdysozoa</taxon>
        <taxon>Arthropoda</taxon>
        <taxon>Hexapoda</taxon>
        <taxon>Insecta</taxon>
        <taxon>Pterygota</taxon>
        <taxon>Neoptera</taxon>
        <taxon>Endopterygota</taxon>
        <taxon>Diptera</taxon>
        <taxon>Nematocera</taxon>
        <taxon>Culicoidea</taxon>
        <taxon>Culicidae</taxon>
        <taxon>Anophelinae</taxon>
        <taxon>Anopheles</taxon>
    </lineage>
</organism>
<keyword evidence="3" id="KW-1185">Reference proteome</keyword>
<reference evidence="1" key="3">
    <citation type="journal article" date="2013" name="Nucleic Acids Res.">
        <title>The genome of Anopheles darlingi, the main neotropical malaria vector.</title>
        <authorList>
            <person name="Marinotti O."/>
            <person name="Cerqueira G.C."/>
            <person name="de Almeida L.G."/>
            <person name="Ferro M.I."/>
            <person name="Loreto E.L."/>
            <person name="Zaha A."/>
            <person name="Teixeira S.M."/>
            <person name="Wespiser A.R."/>
            <person name="Almeida E Silva A."/>
            <person name="Schlindwein A.D."/>
            <person name="Pacheco A.C."/>
            <person name="Silva A.L."/>
            <person name="Graveley B.R."/>
            <person name="Walenz B.P."/>
            <person name="Lima Bde A."/>
            <person name="Ribeiro C.A."/>
            <person name="Nunes-Silva C.G."/>
            <person name="de Carvalho C.R."/>
            <person name="Soares C.M."/>
            <person name="de Menezes C.B."/>
            <person name="Matiolli C."/>
            <person name="Caffrey D."/>
            <person name="Araujo D.A."/>
            <person name="de Oliveira D.M."/>
            <person name="Golenbock D."/>
            <person name="Grisard E.C."/>
            <person name="Fantinatti-Garboggini F."/>
            <person name="de Carvalho F.M."/>
            <person name="Barcellos F.G."/>
            <person name="Prosdocimi F."/>
            <person name="May G."/>
            <person name="Azevedo Junior G.M."/>
            <person name="Guimaraes G.M."/>
            <person name="Goldman G.H."/>
            <person name="Padilha I.Q."/>
            <person name="Batista Jda S."/>
            <person name="Ferro J.A."/>
            <person name="Ribeiro J.M."/>
            <person name="Fietto J.L."/>
            <person name="Dabbas K.M."/>
            <person name="Cerdeira L."/>
            <person name="Agnez-Lima L.F."/>
            <person name="Brocchi M."/>
            <person name="de Carvalho M.O."/>
            <person name="Teixeira Mde M."/>
            <person name="Diniz Maia Mde M."/>
            <person name="Goldman M.H."/>
            <person name="Cruz Schneider M.P."/>
            <person name="Felipe M.S."/>
            <person name="Hungria M."/>
            <person name="Nicolas M.F."/>
            <person name="Pereira M."/>
            <person name="Montes M.A."/>
            <person name="Cantao M.E."/>
            <person name="Vincentz M."/>
            <person name="Rafael M.S."/>
            <person name="Silverman N."/>
            <person name="Stoco P.H."/>
            <person name="Souza R.C."/>
            <person name="Vicentini R."/>
            <person name="Gazzinelli R.T."/>
            <person name="Neves Rde O."/>
            <person name="Silva R."/>
            <person name="Astolfi-Filho S."/>
            <person name="Maciel T.E."/>
            <person name="Urmenyi T.P."/>
            <person name="Tadei W.P."/>
            <person name="Camargo E.P."/>
            <person name="de Vasconcelos A.T."/>
        </authorList>
    </citation>
    <scope>NUCLEOTIDE SEQUENCE</scope>
</reference>
<dbReference type="PANTHER" id="PTHR15002">
    <property type="entry name" value="RIBOSOMAL BIOGENESIS PROTEIN LAS1L"/>
    <property type="match status" value="1"/>
</dbReference>
<dbReference type="eggNOG" id="KOG2425">
    <property type="taxonomic scope" value="Eukaryota"/>
</dbReference>
<protein>
    <recommendedName>
        <fullName evidence="4">Las1-like protein</fullName>
    </recommendedName>
</protein>
<reference evidence="1 3" key="1">
    <citation type="journal article" date="2010" name="BMC Genomics">
        <title>Combination of measures distinguishes pre-miRNAs from other stem-loops in the genome of the newly sequenced Anopheles darlingi.</title>
        <authorList>
            <person name="Mendes N.D."/>
            <person name="Freitas A.T."/>
            <person name="Vasconcelos A.T."/>
            <person name="Sagot M.F."/>
        </authorList>
    </citation>
    <scope>NUCLEOTIDE SEQUENCE</scope>
</reference>
<dbReference type="GO" id="GO:0090730">
    <property type="term" value="C:Las1 complex"/>
    <property type="evidence" value="ECO:0007669"/>
    <property type="project" value="InterPro"/>
</dbReference>
<dbReference type="GO" id="GO:0000460">
    <property type="term" value="P:maturation of 5.8S rRNA"/>
    <property type="evidence" value="ECO:0007669"/>
    <property type="project" value="TreeGrafter"/>
</dbReference>
<dbReference type="Pfam" id="PF04031">
    <property type="entry name" value="Las1"/>
    <property type="match status" value="1"/>
</dbReference>
<dbReference type="GO" id="GO:0000470">
    <property type="term" value="P:maturation of LSU-rRNA"/>
    <property type="evidence" value="ECO:0007669"/>
    <property type="project" value="TreeGrafter"/>
</dbReference>
<dbReference type="FunCoup" id="W5JJV9">
    <property type="interactions" value="11"/>
</dbReference>
<dbReference type="VEuPathDB" id="VectorBase:ADAR2_000688"/>
<evidence type="ECO:0000313" key="3">
    <source>
        <dbReference type="Proteomes" id="UP000000673"/>
    </source>
</evidence>
<evidence type="ECO:0000313" key="2">
    <source>
        <dbReference type="EnsemblMetazoa" id="ADAC005234-PA"/>
    </source>
</evidence>